<dbReference type="Pfam" id="PF10741">
    <property type="entry name" value="T2SSM_b"/>
    <property type="match status" value="1"/>
</dbReference>
<gene>
    <name evidence="3" type="ORF">EDC35_11043</name>
</gene>
<protein>
    <submittedName>
        <fullName evidence="3">General secretion pathway protein M</fullName>
    </submittedName>
</protein>
<proteinExistence type="predicted"/>
<dbReference type="InterPro" id="IPR034756">
    <property type="entry name" value="T2SSM_b"/>
</dbReference>
<sequence>MTLKLPPKIVCALVWLLLVMVPLLLLAGILLPWTNQIAELNERIATGEDQLARYRRLLQTLPGLQAELEQVRSNDAFKAFYFSAPTPALAGAQLQSQVQTIVTAAKGSLVSTQLLPEEKSENPPRVRVRTQIQGSTETLLDVLHQIEQARPFLFVEQLSIRSSARPDLPGGPRRMPRSPTGELTVRLDIFGFALGGGT</sequence>
<dbReference type="NCBIfam" id="NF040576">
    <property type="entry name" value="T2SS_GspM_XpsM"/>
    <property type="match status" value="1"/>
</dbReference>
<organism evidence="3 4">
    <name type="scientific">Thiobaca trueperi</name>
    <dbReference type="NCBI Taxonomy" id="127458"/>
    <lineage>
        <taxon>Bacteria</taxon>
        <taxon>Pseudomonadati</taxon>
        <taxon>Pseudomonadota</taxon>
        <taxon>Gammaproteobacteria</taxon>
        <taxon>Chromatiales</taxon>
        <taxon>Chromatiaceae</taxon>
        <taxon>Thiobaca</taxon>
    </lineage>
</organism>
<keyword evidence="4" id="KW-1185">Reference proteome</keyword>
<evidence type="ECO:0000313" key="3">
    <source>
        <dbReference type="EMBL" id="TCT18996.1"/>
    </source>
</evidence>
<accession>A0A4R3MU43</accession>
<comment type="caution">
    <text evidence="3">The sequence shown here is derived from an EMBL/GenBank/DDBJ whole genome shotgun (WGS) entry which is preliminary data.</text>
</comment>
<dbReference type="AlphaFoldDB" id="A0A4R3MU43"/>
<keyword evidence="2" id="KW-0812">Transmembrane</keyword>
<name>A0A4R3MU43_9GAMM</name>
<feature type="transmembrane region" description="Helical" evidence="2">
    <location>
        <begin position="12"/>
        <end position="33"/>
    </location>
</feature>
<evidence type="ECO:0000256" key="1">
    <source>
        <dbReference type="SAM" id="Coils"/>
    </source>
</evidence>
<feature type="coiled-coil region" evidence="1">
    <location>
        <begin position="37"/>
        <end position="74"/>
    </location>
</feature>
<dbReference type="OrthoDB" id="5767259at2"/>
<dbReference type="RefSeq" id="WP_132978355.1">
    <property type="nucleotide sequence ID" value="NZ_SMAO01000010.1"/>
</dbReference>
<evidence type="ECO:0000256" key="2">
    <source>
        <dbReference type="SAM" id="Phobius"/>
    </source>
</evidence>
<dbReference type="EMBL" id="SMAO01000010">
    <property type="protein sequence ID" value="TCT18996.1"/>
    <property type="molecule type" value="Genomic_DNA"/>
</dbReference>
<reference evidence="3 4" key="1">
    <citation type="submission" date="2019-03" db="EMBL/GenBank/DDBJ databases">
        <title>Genomic Encyclopedia of Type Strains, Phase IV (KMG-IV): sequencing the most valuable type-strain genomes for metagenomic binning, comparative biology and taxonomic classification.</title>
        <authorList>
            <person name="Goeker M."/>
        </authorList>
    </citation>
    <scope>NUCLEOTIDE SEQUENCE [LARGE SCALE GENOMIC DNA]</scope>
    <source>
        <strain evidence="3 4">DSM 13587</strain>
    </source>
</reference>
<keyword evidence="1" id="KW-0175">Coiled coil</keyword>
<dbReference type="Proteomes" id="UP000295717">
    <property type="component" value="Unassembled WGS sequence"/>
</dbReference>
<keyword evidence="2" id="KW-1133">Transmembrane helix</keyword>
<keyword evidence="2" id="KW-0472">Membrane</keyword>
<evidence type="ECO:0000313" key="4">
    <source>
        <dbReference type="Proteomes" id="UP000295717"/>
    </source>
</evidence>